<dbReference type="Gene3D" id="1.20.58.2220">
    <property type="entry name" value="Formin, FH2 domain"/>
    <property type="match status" value="1"/>
</dbReference>
<dbReference type="Pfam" id="PF00169">
    <property type="entry name" value="PH"/>
    <property type="match status" value="2"/>
</dbReference>
<evidence type="ECO:0000313" key="4">
    <source>
        <dbReference type="EnsemblMetazoa" id="XP_030831184"/>
    </source>
</evidence>
<feature type="compositionally biased region" description="Low complexity" evidence="1">
    <location>
        <begin position="614"/>
        <end position="626"/>
    </location>
</feature>
<accession>A0A7M7N4W6</accession>
<dbReference type="InterPro" id="IPR042201">
    <property type="entry name" value="FH2_Formin_sf"/>
</dbReference>
<feature type="compositionally biased region" description="Basic residues" evidence="1">
    <location>
        <begin position="1"/>
        <end position="16"/>
    </location>
</feature>
<feature type="region of interest" description="Disordered" evidence="1">
    <location>
        <begin position="788"/>
        <end position="818"/>
    </location>
</feature>
<feature type="region of interest" description="Disordered" evidence="1">
    <location>
        <begin position="608"/>
        <end position="649"/>
    </location>
</feature>
<proteinExistence type="predicted"/>
<feature type="region of interest" description="Disordered" evidence="1">
    <location>
        <begin position="529"/>
        <end position="550"/>
    </location>
</feature>
<dbReference type="InterPro" id="IPR001849">
    <property type="entry name" value="PH_domain"/>
</dbReference>
<dbReference type="SUPFAM" id="SSF50729">
    <property type="entry name" value="PH domain-like"/>
    <property type="match status" value="2"/>
</dbReference>
<dbReference type="CDD" id="cd00821">
    <property type="entry name" value="PH"/>
    <property type="match status" value="2"/>
</dbReference>
<keyword evidence="5" id="KW-1185">Reference proteome</keyword>
<feature type="compositionally biased region" description="Gly residues" evidence="1">
    <location>
        <begin position="27"/>
        <end position="37"/>
    </location>
</feature>
<dbReference type="PANTHER" id="PTHR45725:SF10">
    <property type="entry name" value="FH2 DOMAIN-CONTAINING PROTEIN"/>
    <property type="match status" value="1"/>
</dbReference>
<feature type="compositionally biased region" description="Basic and acidic residues" evidence="1">
    <location>
        <begin position="531"/>
        <end position="541"/>
    </location>
</feature>
<dbReference type="InParanoid" id="A0A7M7N4W6"/>
<feature type="domain" description="PH" evidence="2">
    <location>
        <begin position="261"/>
        <end position="364"/>
    </location>
</feature>
<protein>
    <submittedName>
        <fullName evidence="4">Uncharacterized protein</fullName>
    </submittedName>
</protein>
<evidence type="ECO:0000259" key="2">
    <source>
        <dbReference type="PROSITE" id="PS50003"/>
    </source>
</evidence>
<sequence length="1498" mass="167600">MSSRSRGRSLLKHFSRQRSPPGDEDGTTGGGGGGSGGSRISSLRPKSVCSSILVDKEWQRSDELLDLMVAQGKISRDDRDDLLKKFATDRNFKSGDAQRMILANLVKTGRISIDDAVHYSRLLGIVASAETEARTIAEVSNAFQEKRVYNFGVYKYYKHRTCQRRILQIDFQACQLCNIQKGNLNRKFTFATVTDYESEEGLRFFIYFKDHHEYELEADTLEEKEKICRLLHLIVEQNKSTATGRVLTQADFRGTLTQCQTVIKEGFLEKKNHNLYTTWTRRWVRIRQGELSYYKPDDDNQQALNILQLSREVNLVKKVNNNGFSISTRKKVYFFRVILSGNATATEVERLRDEWFKAIRYACGDRRESVANLGDDSFNTSAVTTNGSIKSQRESINTMLKGYYEELEALNSVMGGMDGKGSEAKKTATRLQQIIKHLESFITDYRPSNDDSRPDSSSGNSATLETDTSSSGDRPVNSLIENGISDQSSMDESASTKNTTTDSVRLSIIYRNSWAQFENNGLRTSSIVSCKDGDPSADDTKQSNGPEKITLSSIKNGLSDIFPRSSVMLNGGDINGGLETVPESKLENGVEATVANSNAAFLEQLDADANGNKPTAPTPNQNAPNNGHIPLILEDSLPPLPPPPPPQLERSFAIREKMPARAPPPPPPNTTFNTTTTLSPHLPPHFIPTGSCNDRLEFEKLFSSASVSPVLRRRMWQAAATTGNFTFKSPPPLPVRGSSENKPKDMVPNQDIAKGHLSTTEDNQVPPPLPPRQSVFDPAEVELRNKFNAAKSSSTAKKYAASTNSQLPKKTKSPSQSFWRNFKSSKSTAAISKVFPSSASSSSKCKDPPPLPPRQASVTPCPRAPHSEGDLIEENEDKEEEVSVTSRTIAAPPFIPAPPAPPPPPVAMALPSRTFKVKSKVKMRPFHWNKISNLMVSSSIWKTARDLTDLIDTDVLEAMYSDKKKETTEPAETSKRKLKSFLDPKVAQNLGIFLAGFKMDAEELKYRLTILSEQDGGLDPEHINVIRRYHPTTEDVEAYGQYRDKPQELEQTDQFMLQLCEIPHLKTRLDILLIVNEFPLQYEHLAPTIEHVLDSLDVLCNSVRFVSVLEYVLAVGNFINSGCSKGIAMGFKLGTLPKLAECRARDKNFTLLKYLVQQIHKHEPDLLGFIEELQPIMHANDASIKALQAEVEVMKKDLSKVKKNASVLMKVENPPERDIAFVDDIEMFVESYEGKLSDLQDKSDDMKNLFEQMLLRFGENVNVESQEIFSSIAEFVKAFKREVDLIMVTAGKLNRRKSKKYSGNPRKSMPRDSAIDSLMSLERSNSAESCPDQCDDGLASVANLRKAFSADARSAGGQNKRQGFIQEKTKAVSSPRTRKPLPKNPTKEGYMEKLSTAKSPLSSQWNRRYFELTTQGHLYYSKRKNEKNVESIYLRGCPVALEDDRTIVIQTEERCYKLKAASHEEAQEWLECLLVYTLKQANVPRRAHSQFPTGEFGL</sequence>
<feature type="compositionally biased region" description="Pro residues" evidence="1">
    <location>
        <begin position="638"/>
        <end position="647"/>
    </location>
</feature>
<dbReference type="PANTHER" id="PTHR45725">
    <property type="entry name" value="FORMIN HOMOLOGY 2 FAMILY MEMBER"/>
    <property type="match status" value="1"/>
</dbReference>
<dbReference type="OrthoDB" id="410721at2759"/>
<dbReference type="InterPro" id="IPR015425">
    <property type="entry name" value="FH2_Formin"/>
</dbReference>
<feature type="region of interest" description="Disordered" evidence="1">
    <location>
        <begin position="835"/>
        <end position="886"/>
    </location>
</feature>
<dbReference type="GeneID" id="100890634"/>
<feature type="compositionally biased region" description="Polar residues" evidence="1">
    <location>
        <begin position="462"/>
        <end position="472"/>
    </location>
</feature>
<dbReference type="PROSITE" id="PS50003">
    <property type="entry name" value="PH_DOMAIN"/>
    <property type="match status" value="2"/>
</dbReference>
<organism evidence="4 5">
    <name type="scientific">Strongylocentrotus purpuratus</name>
    <name type="common">Purple sea urchin</name>
    <dbReference type="NCBI Taxonomy" id="7668"/>
    <lineage>
        <taxon>Eukaryota</taxon>
        <taxon>Metazoa</taxon>
        <taxon>Echinodermata</taxon>
        <taxon>Eleutherozoa</taxon>
        <taxon>Echinozoa</taxon>
        <taxon>Echinoidea</taxon>
        <taxon>Euechinoidea</taxon>
        <taxon>Echinacea</taxon>
        <taxon>Camarodonta</taxon>
        <taxon>Echinidea</taxon>
        <taxon>Strongylocentrotidae</taxon>
        <taxon>Strongylocentrotus</taxon>
    </lineage>
</organism>
<dbReference type="RefSeq" id="XP_030831184.1">
    <property type="nucleotide sequence ID" value="XM_030975324.1"/>
</dbReference>
<dbReference type="Proteomes" id="UP000007110">
    <property type="component" value="Unassembled WGS sequence"/>
</dbReference>
<dbReference type="InterPro" id="IPR051425">
    <property type="entry name" value="Formin_Homology"/>
</dbReference>
<feature type="domain" description="PH" evidence="2">
    <location>
        <begin position="1384"/>
        <end position="1478"/>
    </location>
</feature>
<feature type="compositionally biased region" description="Acidic residues" evidence="1">
    <location>
        <begin position="870"/>
        <end position="882"/>
    </location>
</feature>
<feature type="domain" description="FH2" evidence="3">
    <location>
        <begin position="913"/>
        <end position="1305"/>
    </location>
</feature>
<dbReference type="SMART" id="SM00233">
    <property type="entry name" value="PH"/>
    <property type="match status" value="2"/>
</dbReference>
<dbReference type="KEGG" id="spu:100890634"/>
<reference evidence="5" key="1">
    <citation type="submission" date="2015-02" db="EMBL/GenBank/DDBJ databases">
        <title>Genome sequencing for Strongylocentrotus purpuratus.</title>
        <authorList>
            <person name="Murali S."/>
            <person name="Liu Y."/>
            <person name="Vee V."/>
            <person name="English A."/>
            <person name="Wang M."/>
            <person name="Skinner E."/>
            <person name="Han Y."/>
            <person name="Muzny D.M."/>
            <person name="Worley K.C."/>
            <person name="Gibbs R.A."/>
        </authorList>
    </citation>
    <scope>NUCLEOTIDE SEQUENCE</scope>
</reference>
<dbReference type="PROSITE" id="PS51444">
    <property type="entry name" value="FH2"/>
    <property type="match status" value="1"/>
</dbReference>
<feature type="region of interest" description="Disordered" evidence="1">
    <location>
        <begin position="726"/>
        <end position="750"/>
    </location>
</feature>
<dbReference type="SMART" id="SM00498">
    <property type="entry name" value="FH2"/>
    <property type="match status" value="1"/>
</dbReference>
<feature type="compositionally biased region" description="Low complexity" evidence="1">
    <location>
        <begin position="788"/>
        <end position="805"/>
    </location>
</feature>
<evidence type="ECO:0000259" key="3">
    <source>
        <dbReference type="PROSITE" id="PS51444"/>
    </source>
</evidence>
<feature type="compositionally biased region" description="Polar residues" evidence="1">
    <location>
        <begin position="484"/>
        <end position="500"/>
    </location>
</feature>
<dbReference type="InterPro" id="IPR011993">
    <property type="entry name" value="PH-like_dom_sf"/>
</dbReference>
<dbReference type="Gene3D" id="2.30.29.30">
    <property type="entry name" value="Pleckstrin-homology domain (PH domain)/Phosphotyrosine-binding domain (PTB)"/>
    <property type="match status" value="2"/>
</dbReference>
<name>A0A7M7N4W6_STRPU</name>
<feature type="region of interest" description="Disordered" evidence="1">
    <location>
        <begin position="1"/>
        <end position="43"/>
    </location>
</feature>
<feature type="region of interest" description="Disordered" evidence="1">
    <location>
        <begin position="442"/>
        <end position="500"/>
    </location>
</feature>
<evidence type="ECO:0000313" key="5">
    <source>
        <dbReference type="Proteomes" id="UP000007110"/>
    </source>
</evidence>
<dbReference type="SUPFAM" id="SSF101447">
    <property type="entry name" value="Formin homology 2 domain (FH2 domain)"/>
    <property type="match status" value="1"/>
</dbReference>
<dbReference type="EnsemblMetazoa" id="XM_030975324">
    <property type="protein sequence ID" value="XP_030831184"/>
    <property type="gene ID" value="LOC100890634"/>
</dbReference>
<dbReference type="OMA" id="FAIREKM"/>
<feature type="region of interest" description="Disordered" evidence="1">
    <location>
        <begin position="1351"/>
        <end position="1389"/>
    </location>
</feature>
<evidence type="ECO:0000256" key="1">
    <source>
        <dbReference type="SAM" id="MobiDB-lite"/>
    </source>
</evidence>
<reference evidence="4" key="2">
    <citation type="submission" date="2021-01" db="UniProtKB">
        <authorList>
            <consortium name="EnsemblMetazoa"/>
        </authorList>
    </citation>
    <scope>IDENTIFICATION</scope>
</reference>
<dbReference type="Pfam" id="PF02181">
    <property type="entry name" value="FH2"/>
    <property type="match status" value="1"/>
</dbReference>